<protein>
    <recommendedName>
        <fullName evidence="3">Peptidase C39-like domain-containing protein</fullName>
    </recommendedName>
</protein>
<dbReference type="SUPFAM" id="SSF69304">
    <property type="entry name" value="Tricorn protease N-terminal domain"/>
    <property type="match status" value="1"/>
</dbReference>
<dbReference type="OrthoDB" id="1761263at2"/>
<dbReference type="Gene3D" id="3.90.70.10">
    <property type="entry name" value="Cysteine proteinases"/>
    <property type="match status" value="1"/>
</dbReference>
<sequence>MNRKVIKPVVLSGLFLAALIVFSIITNQDNKDMTTAMKEATLPIVQFYEGNNSVAQLHGYVSEMNITKMRDGIVPVDHTRLLPLKINTYGQKIRGIAYEIRSLDDSRLVAKGDAQGIKEKNNEISANLKIQNILGKGEEYELIVILASGKNKIRYYTRLMQTQNDDTQACMDFALQFHEYTFRDDANKFIPKYMDAATGDTSTLNYVDLSCTLNQITWADLKPEQMGEPEASFKEINDSYDVITLRYVVTTKGTGGETEYYNVEEYYRLRMTESRMYVLNFERTLNQIFRGENRFITDNNQIQLGIRDKNIEYAVSETGDVIAFVQQGELWCFDRVNNKIVQVFSFLGAEGINARDNWDQHDIKIARVDEAGSIDFVVYGYMNRGDHEGEVGTAVYHYDGLVHTIEEEIFIPSDVSYEILKAQMGQLMYVNEKGTFYLIMDQKLYSIDTDKRTPEVLVKDLKESCYKVSESNQYFAWVDSEKEYKSDVIHLMNLKNASVYDIKAKKGEYILPLGFIDEDFIYGAAKKDKVMVAAAGNTVFPMKNLTIMDTSENSHSILKTYEPSRGSIGSISVEDYTITIHLIKKSGGHYVAAGTDAIMNREGDTEEKVTVGSTVTDRKETQYQLMMKNGADASKIKMLTSKSVLLENPRDVSVKNKESQEYFYVYKKGDVLFATDEIADAIVCANNHMGVVVDSKQQYVWMRARKSAQTAFSSLKVNDADKSSSSVVQAVSAMLNYRGNGLSVKELIDNGGTPKSAIENTLKDSVVLDISGCTVEEILFYVSKGSPVFAMTGTDSAVLVTGYTSGSIYYYDPQTHSTRSKSYKDADDWFRKAGYIFFTYLDR</sequence>
<evidence type="ECO:0000313" key="2">
    <source>
        <dbReference type="Proteomes" id="UP000049979"/>
    </source>
</evidence>
<gene>
    <name evidence="1" type="ORF">M72_02291</name>
</gene>
<dbReference type="AlphaFoldDB" id="A0A0M6WCC1"/>
<organism evidence="1 2">
    <name type="scientific">Roseburia faecis</name>
    <dbReference type="NCBI Taxonomy" id="301302"/>
    <lineage>
        <taxon>Bacteria</taxon>
        <taxon>Bacillati</taxon>
        <taxon>Bacillota</taxon>
        <taxon>Clostridia</taxon>
        <taxon>Lachnospirales</taxon>
        <taxon>Lachnospiraceae</taxon>
        <taxon>Roseburia</taxon>
    </lineage>
</organism>
<evidence type="ECO:0008006" key="3">
    <source>
        <dbReference type="Google" id="ProtNLM"/>
    </source>
</evidence>
<dbReference type="STRING" id="301302.ERS852420_01493"/>
<accession>A0A0M6WCC1</accession>
<keyword evidence="2" id="KW-1185">Reference proteome</keyword>
<proteinExistence type="predicted"/>
<name>A0A0M6WCC1_9FIRM</name>
<dbReference type="RefSeq" id="WP_055066995.1">
    <property type="nucleotide sequence ID" value="NZ_CP173697.1"/>
</dbReference>
<evidence type="ECO:0000313" key="1">
    <source>
        <dbReference type="EMBL" id="CRL33519.1"/>
    </source>
</evidence>
<reference evidence="2" key="1">
    <citation type="submission" date="2015-05" db="EMBL/GenBank/DDBJ databases">
        <authorList>
            <consortium name="Pathogen Informatics"/>
        </authorList>
    </citation>
    <scope>NUCLEOTIDE SEQUENCE [LARGE SCALE GENOMIC DNA]</scope>
    <source>
        <strain evidence="2">M72</strain>
    </source>
</reference>
<dbReference type="EMBL" id="CVRR01000005">
    <property type="protein sequence ID" value="CRL33519.1"/>
    <property type="molecule type" value="Genomic_DNA"/>
</dbReference>
<dbReference type="Proteomes" id="UP000049979">
    <property type="component" value="Unassembled WGS sequence"/>
</dbReference>